<evidence type="ECO:0000313" key="2">
    <source>
        <dbReference type="Proteomes" id="UP000800038"/>
    </source>
</evidence>
<proteinExistence type="predicted"/>
<dbReference type="AlphaFoldDB" id="A0A6A5T3I4"/>
<organism evidence="1 2">
    <name type="scientific">Clathrospora elynae</name>
    <dbReference type="NCBI Taxonomy" id="706981"/>
    <lineage>
        <taxon>Eukaryota</taxon>
        <taxon>Fungi</taxon>
        <taxon>Dikarya</taxon>
        <taxon>Ascomycota</taxon>
        <taxon>Pezizomycotina</taxon>
        <taxon>Dothideomycetes</taxon>
        <taxon>Pleosporomycetidae</taxon>
        <taxon>Pleosporales</taxon>
        <taxon>Diademaceae</taxon>
        <taxon>Clathrospora</taxon>
    </lineage>
</organism>
<dbReference type="Proteomes" id="UP000800038">
    <property type="component" value="Unassembled WGS sequence"/>
</dbReference>
<evidence type="ECO:0000313" key="1">
    <source>
        <dbReference type="EMBL" id="KAF1946432.1"/>
    </source>
</evidence>
<reference evidence="1" key="1">
    <citation type="journal article" date="2020" name="Stud. Mycol.">
        <title>101 Dothideomycetes genomes: a test case for predicting lifestyles and emergence of pathogens.</title>
        <authorList>
            <person name="Haridas S."/>
            <person name="Albert R."/>
            <person name="Binder M."/>
            <person name="Bloem J."/>
            <person name="Labutti K."/>
            <person name="Salamov A."/>
            <person name="Andreopoulos B."/>
            <person name="Baker S."/>
            <person name="Barry K."/>
            <person name="Bills G."/>
            <person name="Bluhm B."/>
            <person name="Cannon C."/>
            <person name="Castanera R."/>
            <person name="Culley D."/>
            <person name="Daum C."/>
            <person name="Ezra D."/>
            <person name="Gonzalez J."/>
            <person name="Henrissat B."/>
            <person name="Kuo A."/>
            <person name="Liang C."/>
            <person name="Lipzen A."/>
            <person name="Lutzoni F."/>
            <person name="Magnuson J."/>
            <person name="Mondo S."/>
            <person name="Nolan M."/>
            <person name="Ohm R."/>
            <person name="Pangilinan J."/>
            <person name="Park H.-J."/>
            <person name="Ramirez L."/>
            <person name="Alfaro M."/>
            <person name="Sun H."/>
            <person name="Tritt A."/>
            <person name="Yoshinaga Y."/>
            <person name="Zwiers L.-H."/>
            <person name="Turgeon B."/>
            <person name="Goodwin S."/>
            <person name="Spatafora J."/>
            <person name="Crous P."/>
            <person name="Grigoriev I."/>
        </authorList>
    </citation>
    <scope>NUCLEOTIDE SEQUENCE</scope>
    <source>
        <strain evidence="1">CBS 161.51</strain>
    </source>
</reference>
<sequence length="232" mass="26547">MNTALGRLDRNTRTQHNISQCVRAWFLRRRDATASPALWRTAALPNVAYSTTYGMPSLPSSKAIIPKRYRGDSPGPPPVTNAVLIAELGHDLGGRFPGLLLPLVKLLLGSIWALLVFLEETMSSPNRTVPTLLKELGNQIIDPVIEELEWNSGEPGRPADTNLVKPADLTQLITFLYEPRLYAVLRPQFEKLFGKMVRWKDLDPTGFKRELNKYRYRDLKKIREREWVEERR</sequence>
<protein>
    <submittedName>
        <fullName evidence="1">Uncharacterized protein</fullName>
    </submittedName>
</protein>
<dbReference type="EMBL" id="ML976003">
    <property type="protein sequence ID" value="KAF1946432.1"/>
    <property type="molecule type" value="Genomic_DNA"/>
</dbReference>
<gene>
    <name evidence="1" type="ORF">EJ02DRAFT_418540</name>
</gene>
<name>A0A6A5T3I4_9PLEO</name>
<keyword evidence="2" id="KW-1185">Reference proteome</keyword>
<accession>A0A6A5T3I4</accession>